<evidence type="ECO:0000313" key="1">
    <source>
        <dbReference type="EMBL" id="KIK22526.1"/>
    </source>
</evidence>
<dbReference type="Proteomes" id="UP000054018">
    <property type="component" value="Unassembled WGS sequence"/>
</dbReference>
<dbReference type="HOGENOM" id="CLU_2528325_0_0_1"/>
<reference evidence="2" key="2">
    <citation type="submission" date="2015-01" db="EMBL/GenBank/DDBJ databases">
        <title>Evolutionary Origins and Diversification of the Mycorrhizal Mutualists.</title>
        <authorList>
            <consortium name="DOE Joint Genome Institute"/>
            <consortium name="Mycorrhizal Genomics Consortium"/>
            <person name="Kohler A."/>
            <person name="Kuo A."/>
            <person name="Nagy L.G."/>
            <person name="Floudas D."/>
            <person name="Copeland A."/>
            <person name="Barry K.W."/>
            <person name="Cichocki N."/>
            <person name="Veneault-Fourrey C."/>
            <person name="LaButti K."/>
            <person name="Lindquist E.A."/>
            <person name="Lipzen A."/>
            <person name="Lundell T."/>
            <person name="Morin E."/>
            <person name="Murat C."/>
            <person name="Riley R."/>
            <person name="Ohm R."/>
            <person name="Sun H."/>
            <person name="Tunlid A."/>
            <person name="Henrissat B."/>
            <person name="Grigoriev I.V."/>
            <person name="Hibbett D.S."/>
            <person name="Martin F."/>
        </authorList>
    </citation>
    <scope>NUCLEOTIDE SEQUENCE [LARGE SCALE GENOMIC DNA]</scope>
    <source>
        <strain evidence="2">441</strain>
    </source>
</reference>
<reference evidence="1 2" key="1">
    <citation type="submission" date="2014-04" db="EMBL/GenBank/DDBJ databases">
        <authorList>
            <consortium name="DOE Joint Genome Institute"/>
            <person name="Kuo A."/>
            <person name="Kohler A."/>
            <person name="Costa M.D."/>
            <person name="Nagy L.G."/>
            <person name="Floudas D."/>
            <person name="Copeland A."/>
            <person name="Barry K.W."/>
            <person name="Cichocki N."/>
            <person name="Veneault-Fourrey C."/>
            <person name="LaButti K."/>
            <person name="Lindquist E.A."/>
            <person name="Lipzen A."/>
            <person name="Lundell T."/>
            <person name="Morin E."/>
            <person name="Murat C."/>
            <person name="Sun H."/>
            <person name="Tunlid A."/>
            <person name="Henrissat B."/>
            <person name="Grigoriev I.V."/>
            <person name="Hibbett D.S."/>
            <person name="Martin F."/>
            <person name="Nordberg H.P."/>
            <person name="Cantor M.N."/>
            <person name="Hua S.X."/>
        </authorList>
    </citation>
    <scope>NUCLEOTIDE SEQUENCE [LARGE SCALE GENOMIC DNA]</scope>
    <source>
        <strain evidence="1 2">441</strain>
    </source>
</reference>
<name>A0A0C9Z0I3_9AGAM</name>
<dbReference type="EMBL" id="KN833738">
    <property type="protein sequence ID" value="KIK22526.1"/>
    <property type="molecule type" value="Genomic_DNA"/>
</dbReference>
<proteinExistence type="predicted"/>
<sequence length="84" mass="9779">MDPKRGFRYLRRILMDPQPIDNAIRPSMRNEAGGPFDLTFDDFGRLVIRDRSPNGLWVTMKKFAGPERREPAMSRGTAIWIEQD</sequence>
<gene>
    <name evidence="1" type="ORF">PISMIDRAFT_680100</name>
</gene>
<dbReference type="AlphaFoldDB" id="A0A0C9Z0I3"/>
<keyword evidence="2" id="KW-1185">Reference proteome</keyword>
<protein>
    <submittedName>
        <fullName evidence="1">Uncharacterized protein</fullName>
    </submittedName>
</protein>
<organism evidence="1 2">
    <name type="scientific">Pisolithus microcarpus 441</name>
    <dbReference type="NCBI Taxonomy" id="765257"/>
    <lineage>
        <taxon>Eukaryota</taxon>
        <taxon>Fungi</taxon>
        <taxon>Dikarya</taxon>
        <taxon>Basidiomycota</taxon>
        <taxon>Agaricomycotina</taxon>
        <taxon>Agaricomycetes</taxon>
        <taxon>Agaricomycetidae</taxon>
        <taxon>Boletales</taxon>
        <taxon>Sclerodermatineae</taxon>
        <taxon>Pisolithaceae</taxon>
        <taxon>Pisolithus</taxon>
    </lineage>
</organism>
<accession>A0A0C9Z0I3</accession>
<evidence type="ECO:0000313" key="2">
    <source>
        <dbReference type="Proteomes" id="UP000054018"/>
    </source>
</evidence>